<dbReference type="EMBL" id="KB008133">
    <property type="protein sequence ID" value="ELR12095.1"/>
    <property type="molecule type" value="Genomic_DNA"/>
</dbReference>
<dbReference type="InterPro" id="IPR001680">
    <property type="entry name" value="WD40_rpt"/>
</dbReference>
<dbReference type="OMA" id="GSIDTCV"/>
<keyword evidence="6" id="KW-1185">Reference proteome</keyword>
<dbReference type="STRING" id="1257118.L8GGC0"/>
<dbReference type="SUPFAM" id="SSF50978">
    <property type="entry name" value="WD40 repeat-like"/>
    <property type="match status" value="2"/>
</dbReference>
<gene>
    <name evidence="5" type="ORF">ACA1_101560</name>
</gene>
<evidence type="ECO:0000256" key="4">
    <source>
        <dbReference type="SAM" id="MobiDB-lite"/>
    </source>
</evidence>
<dbReference type="VEuPathDB" id="AmoebaDB:ACA1_101560"/>
<dbReference type="RefSeq" id="XP_004334108.1">
    <property type="nucleotide sequence ID" value="XM_004334060.1"/>
</dbReference>
<dbReference type="PROSITE" id="PS50082">
    <property type="entry name" value="WD_REPEATS_2"/>
    <property type="match status" value="5"/>
</dbReference>
<dbReference type="Gene3D" id="2.130.10.10">
    <property type="entry name" value="YVTN repeat-like/Quinoprotein amine dehydrogenase"/>
    <property type="match status" value="2"/>
</dbReference>
<evidence type="ECO:0000256" key="1">
    <source>
        <dbReference type="ARBA" id="ARBA00022574"/>
    </source>
</evidence>
<feature type="compositionally biased region" description="Low complexity" evidence="4">
    <location>
        <begin position="18"/>
        <end position="27"/>
    </location>
</feature>
<dbReference type="CDD" id="cd00200">
    <property type="entry name" value="WD40"/>
    <property type="match status" value="1"/>
</dbReference>
<evidence type="ECO:0000256" key="3">
    <source>
        <dbReference type="PROSITE-ProRule" id="PRU00221"/>
    </source>
</evidence>
<name>L8GGC0_ACACF</name>
<evidence type="ECO:0000313" key="5">
    <source>
        <dbReference type="EMBL" id="ELR12095.1"/>
    </source>
</evidence>
<protein>
    <submittedName>
        <fullName evidence="5">66-kDa stress protein p66, putative</fullName>
    </submittedName>
</protein>
<dbReference type="GO" id="GO:0051015">
    <property type="term" value="F:actin filament binding"/>
    <property type="evidence" value="ECO:0007669"/>
    <property type="project" value="TreeGrafter"/>
</dbReference>
<evidence type="ECO:0000256" key="2">
    <source>
        <dbReference type="ARBA" id="ARBA00022737"/>
    </source>
</evidence>
<feature type="compositionally biased region" description="Basic and acidic residues" evidence="4">
    <location>
        <begin position="1"/>
        <end position="17"/>
    </location>
</feature>
<dbReference type="FunFam" id="2.130.10.10:FF:000102">
    <property type="entry name" value="Actin-interacting protein 1"/>
    <property type="match status" value="1"/>
</dbReference>
<dbReference type="InterPro" id="IPR019775">
    <property type="entry name" value="WD40_repeat_CS"/>
</dbReference>
<dbReference type="PROSITE" id="PS00678">
    <property type="entry name" value="WD_REPEATS_1"/>
    <property type="match status" value="2"/>
</dbReference>
<feature type="compositionally biased region" description="Basic and acidic residues" evidence="4">
    <location>
        <begin position="28"/>
        <end position="37"/>
    </location>
</feature>
<reference evidence="5 6" key="1">
    <citation type="journal article" date="2013" name="Genome Biol.">
        <title>Genome of Acanthamoeba castellanii highlights extensive lateral gene transfer and early evolution of tyrosine kinase signaling.</title>
        <authorList>
            <person name="Clarke M."/>
            <person name="Lohan A.J."/>
            <person name="Liu B."/>
            <person name="Lagkouvardos I."/>
            <person name="Roy S."/>
            <person name="Zafar N."/>
            <person name="Bertelli C."/>
            <person name="Schilde C."/>
            <person name="Kianianmomeni A."/>
            <person name="Burglin T.R."/>
            <person name="Frech C."/>
            <person name="Turcotte B."/>
            <person name="Kopec K.O."/>
            <person name="Synnott J.M."/>
            <person name="Choo C."/>
            <person name="Paponov I."/>
            <person name="Finkler A."/>
            <person name="Soon Heng Tan C."/>
            <person name="Hutchins A.P."/>
            <person name="Weinmeier T."/>
            <person name="Rattei T."/>
            <person name="Chu J.S."/>
            <person name="Gimenez G."/>
            <person name="Irimia M."/>
            <person name="Rigden D.J."/>
            <person name="Fitzpatrick D.A."/>
            <person name="Lorenzo-Morales J."/>
            <person name="Bateman A."/>
            <person name="Chiu C.H."/>
            <person name="Tang P."/>
            <person name="Hegemann P."/>
            <person name="Fromm H."/>
            <person name="Raoult D."/>
            <person name="Greub G."/>
            <person name="Miranda-Saavedra D."/>
            <person name="Chen N."/>
            <person name="Nash P."/>
            <person name="Ginger M.L."/>
            <person name="Horn M."/>
            <person name="Schaap P."/>
            <person name="Caler L."/>
            <person name="Loftus B."/>
        </authorList>
    </citation>
    <scope>NUCLEOTIDE SEQUENCE [LARGE SCALE GENOMIC DNA]</scope>
    <source>
        <strain evidence="5 6">Neff</strain>
    </source>
</reference>
<dbReference type="GeneID" id="14912557"/>
<organism evidence="5 6">
    <name type="scientific">Acanthamoeba castellanii (strain ATCC 30010 / Neff)</name>
    <dbReference type="NCBI Taxonomy" id="1257118"/>
    <lineage>
        <taxon>Eukaryota</taxon>
        <taxon>Amoebozoa</taxon>
        <taxon>Discosea</taxon>
        <taxon>Longamoebia</taxon>
        <taxon>Centramoebida</taxon>
        <taxon>Acanthamoebidae</taxon>
        <taxon>Acanthamoeba</taxon>
    </lineage>
</organism>
<dbReference type="PROSITE" id="PS50294">
    <property type="entry name" value="WD_REPEATS_REGION"/>
    <property type="match status" value="4"/>
</dbReference>
<sequence>MADRLERMLENQKKREAAMQQKAAQEQAAKEATRKEALARAPAPAVSAAAAAADIVAPLENNRRLRKSILAPLPAAQRGKPTLIGGDPQGENILYCLGNDVIIRSIQNPLHADLYVEHPRATTVARYSPDRRWIASADERGIVRVWHAHEVVQGVYFKLKSEKPALAGAVLDLAWSPDSTKIVAVGHGRDKYGEVFDMETGSSRGIITGHSKAINSVDYRPKSPFRVITGGEDLTLNWFEGPPFKWHHGMHEHQRFVNCVRFSPNGDLAISVGSDKLAVLFDGQTGEKKGAFTTEHTGGIYCVSWSPDGSQVLTSSGDKTCKIWDVETGKSVTTFTFGSAVEDQQVGCLWQGNHLLSLNLRGHLSYLDPSRPNEPIRVIKGHNKSIESLAYHKPSNSLYTGSYDAVVTRWNETDGSMEEVAGDGHKNSVIALAIQGDNLVSAAIDDSVRVTPHGADFTGQTTSVGGKPFGLAVSPTEPGLIVTGTFDQKVHVIRGGRIVSSKAVGWTPLSFAFSADGRQVAVGADNNRIYVYDISGDTLANEKTLEGHRAGVSALAFSPDGRYLASGDKNREILIWQEGKIAIKDWQYHSARINKLVWSPDSKFLASASLDTNIIIWSVETPNKRLTITAAHHGGVNDLTWLDQSTLASVGQDCTTRTWNVLWE</sequence>
<keyword evidence="2" id="KW-0677">Repeat</keyword>
<dbReference type="KEGG" id="acan:ACA1_101560"/>
<accession>L8GGC0</accession>
<feature type="repeat" description="WD" evidence="3">
    <location>
        <begin position="545"/>
        <end position="577"/>
    </location>
</feature>
<dbReference type="AlphaFoldDB" id="L8GGC0"/>
<keyword evidence="1 3" id="KW-0853">WD repeat</keyword>
<proteinExistence type="predicted"/>
<dbReference type="OrthoDB" id="2306at2759"/>
<feature type="repeat" description="WD" evidence="3">
    <location>
        <begin position="379"/>
        <end position="420"/>
    </location>
</feature>
<evidence type="ECO:0000313" key="6">
    <source>
        <dbReference type="Proteomes" id="UP000011083"/>
    </source>
</evidence>
<dbReference type="GO" id="GO:0030042">
    <property type="term" value="P:actin filament depolymerization"/>
    <property type="evidence" value="ECO:0007669"/>
    <property type="project" value="TreeGrafter"/>
</dbReference>
<feature type="repeat" description="WD" evidence="3">
    <location>
        <begin position="250"/>
        <end position="291"/>
    </location>
</feature>
<dbReference type="Proteomes" id="UP000011083">
    <property type="component" value="Unassembled WGS sequence"/>
</dbReference>
<dbReference type="InterPro" id="IPR015943">
    <property type="entry name" value="WD40/YVTN_repeat-like_dom_sf"/>
</dbReference>
<dbReference type="InterPro" id="IPR036322">
    <property type="entry name" value="WD40_repeat_dom_sf"/>
</dbReference>
<feature type="region of interest" description="Disordered" evidence="4">
    <location>
        <begin position="1"/>
        <end position="37"/>
    </location>
</feature>
<dbReference type="PANTHER" id="PTHR19856:SF0">
    <property type="entry name" value="WD REPEAT-CONTAINING PROTEIN 1"/>
    <property type="match status" value="1"/>
</dbReference>
<feature type="repeat" description="WD" evidence="3">
    <location>
        <begin position="586"/>
        <end position="627"/>
    </location>
</feature>
<feature type="repeat" description="WD" evidence="3">
    <location>
        <begin position="293"/>
        <end position="334"/>
    </location>
</feature>
<dbReference type="Pfam" id="PF00400">
    <property type="entry name" value="WD40"/>
    <property type="match status" value="8"/>
</dbReference>
<dbReference type="SMART" id="SM00320">
    <property type="entry name" value="WD40"/>
    <property type="match status" value="12"/>
</dbReference>
<dbReference type="PANTHER" id="PTHR19856">
    <property type="entry name" value="WD-REPEATCONTAINING PROTEIN WDR1"/>
    <property type="match status" value="1"/>
</dbReference>
<dbReference type="GO" id="GO:0030864">
    <property type="term" value="C:cortical actin cytoskeleton"/>
    <property type="evidence" value="ECO:0007669"/>
    <property type="project" value="TreeGrafter"/>
</dbReference>